<keyword evidence="6" id="KW-1185">Reference proteome</keyword>
<dbReference type="InterPro" id="IPR006703">
    <property type="entry name" value="G_AIG1"/>
</dbReference>
<sequence length="379" mass="44950">MQFTYRFQFCTYTGFITNNEELRIVMVGKTGSGKSASGNMILDHNTFISKFCAQSITVDCKKKKGVVCGQKVAVIDTPGLFDTRYDEEKTAKDLRQCISFAAPGPHVFLVVQWLGRFTEEEQNAVEKIQQVFGQGADRYSMVLFTGGDLLEGTIESFLAGCPGLQELVARCNNQYHVFNNKNKNDRSQVDELLQKIRNIVMKNEGSHYTNEMFQRAERAIEEEKERIMKEQEEKIEKKLQEKYEKEMKKLQETFQAKMEQEMKEREKQRQMEKQERYEEREWERKAKEEERRKERQEREWERKAKEEERKEKWEREKAMSKLREQHDKELKEEIKNVRSKYEIEAREKAEKSNPFVYYGKMLLNVVLNQVAGRFLGLSL</sequence>
<dbReference type="SUPFAM" id="SSF52540">
    <property type="entry name" value="P-loop containing nucleoside triphosphate hydrolases"/>
    <property type="match status" value="1"/>
</dbReference>
<dbReference type="PROSITE" id="PS51720">
    <property type="entry name" value="G_AIG1"/>
    <property type="match status" value="1"/>
</dbReference>
<dbReference type="InParanoid" id="A0A6P7P3C1"/>
<protein>
    <submittedName>
        <fullName evidence="7">GTPase IMAP family member 7-like</fullName>
    </submittedName>
</protein>
<evidence type="ECO:0000313" key="6">
    <source>
        <dbReference type="Proteomes" id="UP000515150"/>
    </source>
</evidence>
<organism evidence="6 7">
    <name type="scientific">Betta splendens</name>
    <name type="common">Siamese fighting fish</name>
    <dbReference type="NCBI Taxonomy" id="158456"/>
    <lineage>
        <taxon>Eukaryota</taxon>
        <taxon>Metazoa</taxon>
        <taxon>Chordata</taxon>
        <taxon>Craniata</taxon>
        <taxon>Vertebrata</taxon>
        <taxon>Euteleostomi</taxon>
        <taxon>Actinopterygii</taxon>
        <taxon>Neopterygii</taxon>
        <taxon>Teleostei</taxon>
        <taxon>Neoteleostei</taxon>
        <taxon>Acanthomorphata</taxon>
        <taxon>Anabantaria</taxon>
        <taxon>Anabantiformes</taxon>
        <taxon>Anabantoidei</taxon>
        <taxon>Osphronemidae</taxon>
        <taxon>Betta</taxon>
    </lineage>
</organism>
<dbReference type="InterPro" id="IPR045058">
    <property type="entry name" value="GIMA/IAN/Toc"/>
</dbReference>
<name>A0A6P7P3C1_BETSP</name>
<evidence type="ECO:0000256" key="2">
    <source>
        <dbReference type="ARBA" id="ARBA00022741"/>
    </source>
</evidence>
<evidence type="ECO:0000313" key="7">
    <source>
        <dbReference type="RefSeq" id="XP_029026882.2"/>
    </source>
</evidence>
<dbReference type="RefSeq" id="XP_029026882.2">
    <property type="nucleotide sequence ID" value="XM_029171049.3"/>
</dbReference>
<evidence type="ECO:0000256" key="1">
    <source>
        <dbReference type="ARBA" id="ARBA00008535"/>
    </source>
</evidence>
<dbReference type="Pfam" id="PF04548">
    <property type="entry name" value="AIG1"/>
    <property type="match status" value="1"/>
</dbReference>
<dbReference type="CDD" id="cd01852">
    <property type="entry name" value="AIG1"/>
    <property type="match status" value="1"/>
</dbReference>
<dbReference type="OrthoDB" id="5985928at2759"/>
<dbReference type="Gene3D" id="3.40.50.300">
    <property type="entry name" value="P-loop containing nucleotide triphosphate hydrolases"/>
    <property type="match status" value="1"/>
</dbReference>
<evidence type="ECO:0000256" key="3">
    <source>
        <dbReference type="ARBA" id="ARBA00023134"/>
    </source>
</evidence>
<gene>
    <name evidence="7" type="primary">LOC114867892</name>
</gene>
<evidence type="ECO:0000259" key="5">
    <source>
        <dbReference type="PROSITE" id="PS51720"/>
    </source>
</evidence>
<dbReference type="InterPro" id="IPR027417">
    <property type="entry name" value="P-loop_NTPase"/>
</dbReference>
<dbReference type="GeneID" id="114867892"/>
<dbReference type="GO" id="GO:0005525">
    <property type="term" value="F:GTP binding"/>
    <property type="evidence" value="ECO:0007669"/>
    <property type="project" value="UniProtKB-KW"/>
</dbReference>
<dbReference type="AlphaFoldDB" id="A0A6P7P3C1"/>
<dbReference type="FunFam" id="3.40.50.300:FF:000366">
    <property type="entry name" value="GTPase, IMAP family member 2"/>
    <property type="match status" value="1"/>
</dbReference>
<feature type="domain" description="AIG1-type G" evidence="5">
    <location>
        <begin position="19"/>
        <end position="217"/>
    </location>
</feature>
<reference evidence="7" key="1">
    <citation type="submission" date="2025-08" db="UniProtKB">
        <authorList>
            <consortium name="RefSeq"/>
        </authorList>
    </citation>
    <scope>IDENTIFICATION</scope>
</reference>
<accession>A0A6P7P3C1</accession>
<dbReference type="KEGG" id="bspl:114867892"/>
<dbReference type="PANTHER" id="PTHR10903">
    <property type="entry name" value="GTPASE, IMAP FAMILY MEMBER-RELATED"/>
    <property type="match status" value="1"/>
</dbReference>
<evidence type="ECO:0000256" key="4">
    <source>
        <dbReference type="SAM" id="MobiDB-lite"/>
    </source>
</evidence>
<keyword evidence="3" id="KW-0342">GTP-binding</keyword>
<comment type="similarity">
    <text evidence="1">Belongs to the TRAFAC class TrmE-Era-EngA-EngB-Septin-like GTPase superfamily. AIG1/Toc34/Toc159-like paraseptin GTPase family. IAN subfamily.</text>
</comment>
<dbReference type="PANTHER" id="PTHR10903:SF112">
    <property type="entry name" value="SI:CH211-113E8.5"/>
    <property type="match status" value="1"/>
</dbReference>
<dbReference type="Proteomes" id="UP000515150">
    <property type="component" value="Chromosome 1"/>
</dbReference>
<feature type="region of interest" description="Disordered" evidence="4">
    <location>
        <begin position="258"/>
        <end position="324"/>
    </location>
</feature>
<proteinExistence type="inferred from homology"/>
<keyword evidence="2" id="KW-0547">Nucleotide-binding</keyword>